<evidence type="ECO:0000256" key="1">
    <source>
        <dbReference type="SAM" id="Phobius"/>
    </source>
</evidence>
<feature type="transmembrane region" description="Helical" evidence="1">
    <location>
        <begin position="91"/>
        <end position="108"/>
    </location>
</feature>
<keyword evidence="1" id="KW-0472">Membrane</keyword>
<proteinExistence type="predicted"/>
<keyword evidence="1" id="KW-0812">Transmembrane</keyword>
<name>S4NL12_9NEOP</name>
<organism evidence="2">
    <name type="scientific">Pararge aegeria</name>
    <name type="common">speckled wood butterfly</name>
    <dbReference type="NCBI Taxonomy" id="116150"/>
    <lineage>
        <taxon>Eukaryota</taxon>
        <taxon>Metazoa</taxon>
        <taxon>Ecdysozoa</taxon>
        <taxon>Arthropoda</taxon>
        <taxon>Hexapoda</taxon>
        <taxon>Insecta</taxon>
        <taxon>Pterygota</taxon>
        <taxon>Neoptera</taxon>
        <taxon>Endopterygota</taxon>
        <taxon>Lepidoptera</taxon>
        <taxon>Glossata</taxon>
        <taxon>Ditrysia</taxon>
        <taxon>Papilionoidea</taxon>
        <taxon>Nymphalidae</taxon>
        <taxon>Satyrinae</taxon>
        <taxon>Satyrini</taxon>
        <taxon>Parargina</taxon>
        <taxon>Pararge</taxon>
    </lineage>
</organism>
<keyword evidence="1" id="KW-1133">Transmembrane helix</keyword>
<protein>
    <submittedName>
        <fullName evidence="2">Uncharacterized protein</fullName>
    </submittedName>
</protein>
<dbReference type="EMBL" id="GAIX01014806">
    <property type="protein sequence ID" value="JAA77754.1"/>
    <property type="molecule type" value="Transcribed_RNA"/>
</dbReference>
<accession>S4NL12</accession>
<reference evidence="2" key="2">
    <citation type="submission" date="2013-05" db="EMBL/GenBank/DDBJ databases">
        <authorList>
            <person name="Carter J.-M."/>
            <person name="Baker S.C."/>
            <person name="Pink R."/>
            <person name="Carter D.R.F."/>
            <person name="Collins A."/>
            <person name="Tomlin J."/>
            <person name="Gibbs M."/>
            <person name="Breuker C.J."/>
        </authorList>
    </citation>
    <scope>NUCLEOTIDE SEQUENCE</scope>
    <source>
        <tissue evidence="2">Ovary</tissue>
    </source>
</reference>
<reference evidence="2" key="1">
    <citation type="journal article" date="2013" name="BMC Genomics">
        <title>Unscrambling butterfly oogenesis.</title>
        <authorList>
            <person name="Carter J.M."/>
            <person name="Baker S.C."/>
            <person name="Pink R."/>
            <person name="Carter D.R."/>
            <person name="Collins A."/>
            <person name="Tomlin J."/>
            <person name="Gibbs M."/>
            <person name="Breuker C.J."/>
        </authorList>
    </citation>
    <scope>NUCLEOTIDE SEQUENCE</scope>
    <source>
        <tissue evidence="2">Ovary</tissue>
    </source>
</reference>
<evidence type="ECO:0000313" key="2">
    <source>
        <dbReference type="EMBL" id="JAA77754.1"/>
    </source>
</evidence>
<dbReference type="AlphaFoldDB" id="S4NL12"/>
<sequence>MIFGVATHTVATYLHAICTIRSPYVVECIVYTVLLFLTIKYLTAIIQVVKVCSLLQRKQNHTMIVILYIFITPNQIPAVICSIHITCNRQIVYVVLLYFSFLCTFCGVQ</sequence>
<feature type="transmembrane region" description="Helical" evidence="1">
    <location>
        <begin position="29"/>
        <end position="52"/>
    </location>
</feature>
<feature type="transmembrane region" description="Helical" evidence="1">
    <location>
        <begin position="64"/>
        <end position="85"/>
    </location>
</feature>